<protein>
    <submittedName>
        <fullName evidence="1">Uncharacterized protein</fullName>
    </submittedName>
</protein>
<keyword evidence="2" id="KW-1185">Reference proteome</keyword>
<evidence type="ECO:0000313" key="1">
    <source>
        <dbReference type="EMBL" id="MXO68908.1"/>
    </source>
</evidence>
<accession>A0ABW9UYL4</accession>
<organism evidence="1 2">
    <name type="scientific">Pelagerythrobacter marinus</name>
    <dbReference type="NCBI Taxonomy" id="538382"/>
    <lineage>
        <taxon>Bacteria</taxon>
        <taxon>Pseudomonadati</taxon>
        <taxon>Pseudomonadota</taxon>
        <taxon>Alphaproteobacteria</taxon>
        <taxon>Sphingomonadales</taxon>
        <taxon>Erythrobacteraceae</taxon>
        <taxon>Pelagerythrobacter</taxon>
    </lineage>
</organism>
<dbReference type="RefSeq" id="WP_160733510.1">
    <property type="nucleotide sequence ID" value="NZ_WTYO01000003.1"/>
</dbReference>
<dbReference type="EMBL" id="WTYO01000003">
    <property type="protein sequence ID" value="MXO68908.1"/>
    <property type="molecule type" value="Genomic_DNA"/>
</dbReference>
<evidence type="ECO:0000313" key="2">
    <source>
        <dbReference type="Proteomes" id="UP000444401"/>
    </source>
</evidence>
<comment type="caution">
    <text evidence="1">The sequence shown here is derived from an EMBL/GenBank/DDBJ whole genome shotgun (WGS) entry which is preliminary data.</text>
</comment>
<reference evidence="1 2" key="1">
    <citation type="submission" date="2019-12" db="EMBL/GenBank/DDBJ databases">
        <title>Genomic-based taxomic classification of the family Erythrobacteraceae.</title>
        <authorList>
            <person name="Xu L."/>
        </authorList>
    </citation>
    <scope>NUCLEOTIDE SEQUENCE [LARGE SCALE GENOMIC DNA]</scope>
    <source>
        <strain evidence="1 2">H32</strain>
    </source>
</reference>
<dbReference type="Proteomes" id="UP000444401">
    <property type="component" value="Unassembled WGS sequence"/>
</dbReference>
<sequence length="228" mass="24080">MTIGFADLARSAVAEREISPPSLLALRQLGWSEGTITRHEAETLFMLNRALDHPSGEWADFFVDALCEFVLGASDPPDTCDACEAHWLIGAIDSGGSPITMAELELLVRLVERAGAVPDSVRLYALQQIELAVIEGRGPTRVGGTPGPRHVTGAECRLARRILLASGGRQRAIPGEQAREALLRIAQASEDGANSPEWALLLGDVAGACLGRALSAGENAAEVLAPGR</sequence>
<name>A0ABW9UYL4_9SPHN</name>
<gene>
    <name evidence="1" type="ORF">GRI72_08720</name>
</gene>
<proteinExistence type="predicted"/>